<keyword evidence="13" id="KW-0735">Signal-anchor</keyword>
<comment type="pathway">
    <text evidence="4">Protein modification; protein glycosylation.</text>
</comment>
<evidence type="ECO:0000256" key="12">
    <source>
        <dbReference type="ARBA" id="ARBA00022829"/>
    </source>
</evidence>
<evidence type="ECO:0000256" key="13">
    <source>
        <dbReference type="ARBA" id="ARBA00022968"/>
    </source>
</evidence>
<feature type="domain" description="Exostosin GT47" evidence="20">
    <location>
        <begin position="108"/>
        <end position="393"/>
    </location>
</feature>
<dbReference type="InterPro" id="IPR004263">
    <property type="entry name" value="Exostosin"/>
</dbReference>
<organism evidence="24 25">
    <name type="scientific">Scophthalmus maximus</name>
    <name type="common">Turbot</name>
    <name type="synonym">Psetta maxima</name>
    <dbReference type="NCBI Taxonomy" id="52904"/>
    <lineage>
        <taxon>Eukaryota</taxon>
        <taxon>Metazoa</taxon>
        <taxon>Chordata</taxon>
        <taxon>Craniata</taxon>
        <taxon>Vertebrata</taxon>
        <taxon>Euteleostomi</taxon>
        <taxon>Actinopterygii</taxon>
        <taxon>Neopterygii</taxon>
        <taxon>Teleostei</taxon>
        <taxon>Neoteleostei</taxon>
        <taxon>Acanthomorphata</taxon>
        <taxon>Carangaria</taxon>
        <taxon>Pleuronectiformes</taxon>
        <taxon>Pleuronectoidei</taxon>
        <taxon>Scophthalmidae</taxon>
        <taxon>Scophthalmus</taxon>
    </lineage>
</organism>
<dbReference type="Gene3D" id="1.10.10.580">
    <property type="entry name" value="Structural maintenance of chromosome 1. Chain E"/>
    <property type="match status" value="1"/>
</dbReference>
<evidence type="ECO:0000256" key="19">
    <source>
        <dbReference type="SAM" id="MobiDB-lite"/>
    </source>
</evidence>
<comment type="similarity">
    <text evidence="6">Belongs to the glycosyltransferase 47 family.</text>
</comment>
<sequence length="1384" mass="156775">MQAKKRYLILFSAGACLILLFCFGGIQVPLSRRGPGRRDDRSLAGHHPAARWRRLPGLLQRFSSREQDWSDDRGEHMSPRQKRDAKTGVYAGKRCRMESCFDFSLCERNGFKVYVYPQQKGEKMSESYQNILSSIEGSRFHTPEPGQACLFVLSLDTLDRDGLSPQYVHSLRAKIQGLPPWNGGKNHIIFNLYSGTWPDYTEDLGFDIGLAMLAKASISTENFRPNFDVSIPLFSKDHPRTGGQRGYLKHNAIPPYRKYMLVFKGKRYLTGIGSDTRNALYHVHNSEDVVLLTTCKHGKDWQKHKDARCDRDNAEYDKYDYREMLYNSTFCLVPRGRRLGSFRFLEALQAACVPVMLSNGWELPFSEIIDWNTAAVIGDERLLLQIPSTVRSIHQDKILSLRQQTQFLWEAYFNSVEKIVLTTLEIIQDRVLRHTSRSNLMWNSLPGGLFTLPQYSTHLRDFPFYYAKLGIKPSPKFTAIIHVVTPLVSQSQPVMKLLVAVAKSQYCAQVIVLWNCDKPLPAKYRWPATSVPVIVIEGESKMISSRFLPYDTIPTDAVLSLDEDTVLSTTEVDFALTVWQSFPDRIVGYPARSHFWDSNKERWGYTSKWTNDYSMVLTGAAIYHKYYHYLYTTYLPVSLKSMVDQMSNCEDILMNFLVSSVSKLPPIKVTQKKQYKETMMGQDSGEREEGEWRHLGSFNEYNRGAFAGRNNITISNFTGKREPSVSASCGGSILRDVCCLSEGLQFNRNEVTTRHGRKRGPLAKIWLAAHWDKKLTKAHVFECNLESSVESIISPKVKMALRTSGHLLLGVVRIYHRKAKYLLADCNEAFIKIKMAFRPGVVDLPEENREAAYNAITLPEEFHDFDQPLPDLDDIDVAQQFTLNQSRVEEITMREDVGNLSLLQDNDFADFGMDDREMMRDASTFEEDIMQGATASNLLLEAEPGPAALPDKSNHMEYDDFGDGSMGNSDGGMLVDKLLSSEDGGGIFDDPPAITESVMMPPDHGDDEDDFDNLQSPGPDSPDSGPAEPLPAMADQTEQTTLVHNEEEAFALEPIDITVKETKAKRKRKLIVDSVKELDSKTIRAQLSDYSDIVTTLDLAPPTKKLMMWKETGGVEKLFSLPAQPLWNARLLKMFTRCLTPLVPDELRKRRKGGEADSLDEFLKELENPEVPREEVLGQHRDVIDQTIMEEPSMLAASAMEGSRTTLDETAMPPPSTPRGVKRKTLDKEGPLPMAPLEQQQQAADRSVLSQRLEMPQVDLPPEETSVNLSQLLPELDLLNEKGKDKKDDSDEEEDEEGQGDQDQEEKRWNKRTQQMLHGLQRVMAKTGADSVSLLELCRNNNKKQAAAKFYSFLVLKKQQAIEVTQTEPYSDIVATAGPRFHLI</sequence>
<feature type="compositionally biased region" description="Low complexity" evidence="19">
    <location>
        <begin position="1016"/>
        <end position="1026"/>
    </location>
</feature>
<dbReference type="GO" id="GO:0016757">
    <property type="term" value="F:glycosyltransferase activity"/>
    <property type="evidence" value="ECO:0007669"/>
    <property type="project" value="UniProtKB-KW"/>
</dbReference>
<comment type="similarity">
    <text evidence="5">Belongs to the rad21 family.</text>
</comment>
<dbReference type="InterPro" id="IPR040911">
    <property type="entry name" value="Exostosin_GT47"/>
</dbReference>
<keyword evidence="16" id="KW-1015">Disulfide bond</keyword>
<evidence type="ECO:0000256" key="17">
    <source>
        <dbReference type="ARBA" id="ARBA00023180"/>
    </source>
</evidence>
<dbReference type="SUPFAM" id="SSF53448">
    <property type="entry name" value="Nucleotide-diphospho-sugar transferases"/>
    <property type="match status" value="1"/>
</dbReference>
<evidence type="ECO:0000256" key="5">
    <source>
        <dbReference type="ARBA" id="ARBA00009870"/>
    </source>
</evidence>
<evidence type="ECO:0000256" key="14">
    <source>
        <dbReference type="ARBA" id="ARBA00022989"/>
    </source>
</evidence>
<evidence type="ECO:0000256" key="16">
    <source>
        <dbReference type="ARBA" id="ARBA00023157"/>
    </source>
</evidence>
<feature type="compositionally biased region" description="Acidic residues" evidence="19">
    <location>
        <begin position="1290"/>
        <end position="1304"/>
    </location>
</feature>
<evidence type="ECO:0000256" key="8">
    <source>
        <dbReference type="ARBA" id="ARBA00022676"/>
    </source>
</evidence>
<evidence type="ECO:0000256" key="1">
    <source>
        <dbReference type="ARBA" id="ARBA00004123"/>
    </source>
</evidence>
<dbReference type="PANTHER" id="PTHR48261">
    <property type="entry name" value="ACETYLGLUCOSAMINYLTRANSFERASE"/>
    <property type="match status" value="1"/>
</dbReference>
<evidence type="ECO:0000256" key="4">
    <source>
        <dbReference type="ARBA" id="ARBA00004922"/>
    </source>
</evidence>
<keyword evidence="10" id="KW-0812">Transmembrane</keyword>
<keyword evidence="14" id="KW-1133">Transmembrane helix</keyword>
<dbReference type="InterPro" id="IPR036390">
    <property type="entry name" value="WH_DNA-bd_sf"/>
</dbReference>
<dbReference type="SUPFAM" id="SSF46785">
    <property type="entry name" value="Winged helix' DNA-binding domain"/>
    <property type="match status" value="1"/>
</dbReference>
<keyword evidence="18" id="KW-0539">Nucleus</keyword>
<evidence type="ECO:0000256" key="10">
    <source>
        <dbReference type="ARBA" id="ARBA00022692"/>
    </source>
</evidence>
<evidence type="ECO:0000259" key="23">
    <source>
        <dbReference type="Pfam" id="PF09258"/>
    </source>
</evidence>
<feature type="domain" description="Glycosyl transferase 64" evidence="23">
    <location>
        <begin position="477"/>
        <end position="690"/>
    </location>
</feature>
<evidence type="ECO:0000259" key="22">
    <source>
        <dbReference type="Pfam" id="PF04825"/>
    </source>
</evidence>
<feature type="domain" description="Rad21/Rec8-like protein N-terminal" evidence="22">
    <location>
        <begin position="757"/>
        <end position="851"/>
    </location>
</feature>
<evidence type="ECO:0000313" key="25">
    <source>
        <dbReference type="Proteomes" id="UP000438429"/>
    </source>
</evidence>
<evidence type="ECO:0000256" key="2">
    <source>
        <dbReference type="ARBA" id="ARBA00004286"/>
    </source>
</evidence>
<evidence type="ECO:0000256" key="3">
    <source>
        <dbReference type="ARBA" id="ARBA00004648"/>
    </source>
</evidence>
<feature type="domain" description="Rad21/Rec8-like protein C-terminal eukaryotic" evidence="21">
    <location>
        <begin position="1328"/>
        <end position="1381"/>
    </location>
</feature>
<dbReference type="Pfam" id="PF04824">
    <property type="entry name" value="Rad21_Rec8"/>
    <property type="match status" value="1"/>
</dbReference>
<gene>
    <name evidence="24" type="ORF">F2P81_001685</name>
</gene>
<dbReference type="InterPro" id="IPR023093">
    <property type="entry name" value="ScpA-like_C"/>
</dbReference>
<evidence type="ECO:0000256" key="9">
    <source>
        <dbReference type="ARBA" id="ARBA00022679"/>
    </source>
</evidence>
<accession>A0A6A4TC11</accession>
<evidence type="ECO:0000256" key="6">
    <source>
        <dbReference type="ARBA" id="ARBA00010271"/>
    </source>
</evidence>
<evidence type="ECO:0000259" key="21">
    <source>
        <dbReference type="Pfam" id="PF04824"/>
    </source>
</evidence>
<dbReference type="PANTHER" id="PTHR48261:SF3">
    <property type="entry name" value="EXOSTOSIN GLYCOSYLTRANSFERASE 1"/>
    <property type="match status" value="1"/>
</dbReference>
<evidence type="ECO:0000259" key="20">
    <source>
        <dbReference type="Pfam" id="PF03016"/>
    </source>
</evidence>
<keyword evidence="9" id="KW-0808">Transferase</keyword>
<dbReference type="GO" id="GO:0005789">
    <property type="term" value="C:endoplasmic reticulum membrane"/>
    <property type="evidence" value="ECO:0007669"/>
    <property type="project" value="UniProtKB-SubCell"/>
</dbReference>
<evidence type="ECO:0000256" key="18">
    <source>
        <dbReference type="ARBA" id="ARBA00023242"/>
    </source>
</evidence>
<evidence type="ECO:0000256" key="7">
    <source>
        <dbReference type="ARBA" id="ARBA00022454"/>
    </source>
</evidence>
<keyword evidence="7" id="KW-0158">Chromosome</keyword>
<dbReference type="InterPro" id="IPR029044">
    <property type="entry name" value="Nucleotide-diphossugar_trans"/>
</dbReference>
<dbReference type="FunFam" id="1.10.10.580:FF:000001">
    <property type="entry name" value="double-strand-break repair protein rad21 homolog"/>
    <property type="match status" value="1"/>
</dbReference>
<dbReference type="CDD" id="cd21792">
    <property type="entry name" value="Rad21_Rec8_M_NXP1-like"/>
    <property type="match status" value="1"/>
</dbReference>
<dbReference type="Pfam" id="PF09258">
    <property type="entry name" value="Glyco_transf_64"/>
    <property type="match status" value="1"/>
</dbReference>
<comment type="subcellular location">
    <subcellularLocation>
        <location evidence="2">Chromosome</location>
    </subcellularLocation>
    <subcellularLocation>
        <location evidence="3">Endoplasmic reticulum membrane</location>
        <topology evidence="3">Single-pass type II membrane protein</topology>
    </subcellularLocation>
    <subcellularLocation>
        <location evidence="1">Nucleus</location>
    </subcellularLocation>
</comment>
<evidence type="ECO:0000256" key="11">
    <source>
        <dbReference type="ARBA" id="ARBA00022824"/>
    </source>
</evidence>
<name>A0A6A4TC11_SCOMX</name>
<feature type="region of interest" description="Disordered" evidence="19">
    <location>
        <begin position="983"/>
        <end position="1031"/>
    </location>
</feature>
<feature type="region of interest" description="Disordered" evidence="19">
    <location>
        <begin position="1273"/>
        <end position="1308"/>
    </location>
</feature>
<evidence type="ECO:0000256" key="15">
    <source>
        <dbReference type="ARBA" id="ARBA00023136"/>
    </source>
</evidence>
<keyword evidence="8" id="KW-0328">Glycosyltransferase</keyword>
<keyword evidence="17" id="KW-0325">Glycoprotein</keyword>
<reference evidence="24 25" key="1">
    <citation type="submission" date="2019-06" db="EMBL/GenBank/DDBJ databases">
        <title>Draft genomes of female and male turbot (Scophthalmus maximus).</title>
        <authorList>
            <person name="Xu H."/>
            <person name="Xu X.-W."/>
            <person name="Shao C."/>
            <person name="Chen S."/>
        </authorList>
    </citation>
    <scope>NUCLEOTIDE SEQUENCE [LARGE SCALE GENOMIC DNA]</scope>
    <source>
        <strain evidence="24">Ysfricsl-2016a</strain>
        <tissue evidence="24">Blood</tissue>
    </source>
</reference>
<dbReference type="Gene3D" id="3.90.550.10">
    <property type="entry name" value="Spore Coat Polysaccharide Biosynthesis Protein SpsA, Chain A"/>
    <property type="match status" value="1"/>
</dbReference>
<evidence type="ECO:0008006" key="26">
    <source>
        <dbReference type="Google" id="ProtNLM"/>
    </source>
</evidence>
<feature type="compositionally biased region" description="Basic and acidic residues" evidence="19">
    <location>
        <begin position="1279"/>
        <end position="1289"/>
    </location>
</feature>
<keyword evidence="11" id="KW-0256">Endoplasmic reticulum</keyword>
<dbReference type="InterPro" id="IPR006909">
    <property type="entry name" value="Rad21/Rec8_C_eu"/>
</dbReference>
<proteinExistence type="inferred from homology"/>
<protein>
    <recommendedName>
        <fullName evidence="26">Exostosin-1</fullName>
    </recommendedName>
</protein>
<dbReference type="InterPro" id="IPR049589">
    <property type="entry name" value="NXP1_M-like"/>
</dbReference>
<comment type="caution">
    <text evidence="24">The sequence shown here is derived from an EMBL/GenBank/DDBJ whole genome shotgun (WGS) entry which is preliminary data.</text>
</comment>
<dbReference type="InterPro" id="IPR006910">
    <property type="entry name" value="Rad21_Rec8_N"/>
</dbReference>
<dbReference type="GO" id="GO:0005634">
    <property type="term" value="C:nucleus"/>
    <property type="evidence" value="ECO:0007669"/>
    <property type="project" value="UniProtKB-SubCell"/>
</dbReference>
<feature type="region of interest" description="Disordered" evidence="19">
    <location>
        <begin position="66"/>
        <end position="85"/>
    </location>
</feature>
<dbReference type="InterPro" id="IPR015338">
    <property type="entry name" value="GT64_dom"/>
</dbReference>
<dbReference type="Proteomes" id="UP000438429">
    <property type="component" value="Unassembled WGS sequence"/>
</dbReference>
<keyword evidence="12" id="KW-0159">Chromosome partition</keyword>
<dbReference type="EMBL" id="VEVO01000002">
    <property type="protein sequence ID" value="KAF0045156.1"/>
    <property type="molecule type" value="Genomic_DNA"/>
</dbReference>
<dbReference type="GO" id="GO:0015012">
    <property type="term" value="P:heparan sulfate proteoglycan biosynthetic process"/>
    <property type="evidence" value="ECO:0007669"/>
    <property type="project" value="UniProtKB-ARBA"/>
</dbReference>
<dbReference type="GO" id="GO:0007059">
    <property type="term" value="P:chromosome segregation"/>
    <property type="evidence" value="ECO:0007669"/>
    <property type="project" value="UniProtKB-KW"/>
</dbReference>
<keyword evidence="15" id="KW-0472">Membrane</keyword>
<dbReference type="Pfam" id="PF03016">
    <property type="entry name" value="Exostosin_GT47"/>
    <property type="match status" value="1"/>
</dbReference>
<evidence type="ECO:0000313" key="24">
    <source>
        <dbReference type="EMBL" id="KAF0045156.1"/>
    </source>
</evidence>
<feature type="region of interest" description="Disordered" evidence="19">
    <location>
        <begin position="1196"/>
        <end position="1246"/>
    </location>
</feature>
<dbReference type="Pfam" id="PF04825">
    <property type="entry name" value="Rad21_Rec8_N"/>
    <property type="match status" value="1"/>
</dbReference>
<dbReference type="GO" id="GO:0005694">
    <property type="term" value="C:chromosome"/>
    <property type="evidence" value="ECO:0007669"/>
    <property type="project" value="UniProtKB-SubCell"/>
</dbReference>